<dbReference type="AlphaFoldDB" id="A0A811UCT6"/>
<name>A0A811UCT6_CERCA</name>
<protein>
    <submittedName>
        <fullName evidence="1">(Mediterranean fruit fly) hypothetical protein</fullName>
    </submittedName>
</protein>
<dbReference type="EMBL" id="CAJHJT010000012">
    <property type="protein sequence ID" value="CAD6996694.1"/>
    <property type="molecule type" value="Genomic_DNA"/>
</dbReference>
<sequence>MPVFIYHDNIKKDKESRQLTVASSSATLERVDFLLILYLQSLQESSTLNSALQKLTNSSYSS</sequence>
<keyword evidence="2" id="KW-1185">Reference proteome</keyword>
<evidence type="ECO:0000313" key="2">
    <source>
        <dbReference type="Proteomes" id="UP000606786"/>
    </source>
</evidence>
<gene>
    <name evidence="1" type="ORF">CCAP1982_LOCUS5378</name>
</gene>
<comment type="caution">
    <text evidence="1">The sequence shown here is derived from an EMBL/GenBank/DDBJ whole genome shotgun (WGS) entry which is preliminary data.</text>
</comment>
<reference evidence="1" key="1">
    <citation type="submission" date="2020-11" db="EMBL/GenBank/DDBJ databases">
        <authorList>
            <person name="Whitehead M."/>
        </authorList>
    </citation>
    <scope>NUCLEOTIDE SEQUENCE</scope>
    <source>
        <strain evidence="1">EGII</strain>
    </source>
</reference>
<proteinExistence type="predicted"/>
<evidence type="ECO:0000313" key="1">
    <source>
        <dbReference type="EMBL" id="CAD6996694.1"/>
    </source>
</evidence>
<organism evidence="1 2">
    <name type="scientific">Ceratitis capitata</name>
    <name type="common">Mediterranean fruit fly</name>
    <name type="synonym">Tephritis capitata</name>
    <dbReference type="NCBI Taxonomy" id="7213"/>
    <lineage>
        <taxon>Eukaryota</taxon>
        <taxon>Metazoa</taxon>
        <taxon>Ecdysozoa</taxon>
        <taxon>Arthropoda</taxon>
        <taxon>Hexapoda</taxon>
        <taxon>Insecta</taxon>
        <taxon>Pterygota</taxon>
        <taxon>Neoptera</taxon>
        <taxon>Endopterygota</taxon>
        <taxon>Diptera</taxon>
        <taxon>Brachycera</taxon>
        <taxon>Muscomorpha</taxon>
        <taxon>Tephritoidea</taxon>
        <taxon>Tephritidae</taxon>
        <taxon>Ceratitis</taxon>
        <taxon>Ceratitis</taxon>
    </lineage>
</organism>
<dbReference type="Proteomes" id="UP000606786">
    <property type="component" value="Unassembled WGS sequence"/>
</dbReference>
<accession>A0A811UCT6</accession>